<dbReference type="Gene3D" id="3.90.550.20">
    <property type="match status" value="1"/>
</dbReference>
<keyword evidence="1" id="KW-0472">Membrane</keyword>
<dbReference type="Proteomes" id="UP001606303">
    <property type="component" value="Unassembled WGS sequence"/>
</dbReference>
<dbReference type="InterPro" id="IPR051706">
    <property type="entry name" value="Glycosyltransferase_domain"/>
</dbReference>
<evidence type="ECO:0000313" key="3">
    <source>
        <dbReference type="Proteomes" id="UP001606303"/>
    </source>
</evidence>
<dbReference type="RefSeq" id="WP_394383810.1">
    <property type="nucleotide sequence ID" value="NZ_JBIGIB010000002.1"/>
</dbReference>
<dbReference type="PANTHER" id="PTHR32385">
    <property type="entry name" value="MANNOSYL PHOSPHORYLINOSITOL CERAMIDE SYNTHASE"/>
    <property type="match status" value="1"/>
</dbReference>
<dbReference type="PANTHER" id="PTHR32385:SF15">
    <property type="entry name" value="INOSITOL PHOSPHOCERAMIDE MANNOSYLTRANSFERASE 1"/>
    <property type="match status" value="1"/>
</dbReference>
<accession>A0ABW7GXW1</accession>
<dbReference type="Pfam" id="PF05704">
    <property type="entry name" value="Caps_synth"/>
    <property type="match status" value="1"/>
</dbReference>
<evidence type="ECO:0000256" key="1">
    <source>
        <dbReference type="SAM" id="Phobius"/>
    </source>
</evidence>
<sequence length="330" mass="37424">MNATPVTAWVSWTSVMAWAAWAVLTILSLLFVWELITVLRARVPAQTRLVVVGAQAPRSDTPIPRVIWTYWQAAPVPPFIQACLANWRQFAPDHEVRLLDRTSLQRWLPELRADFDTLPAYRQADWARVQLLARHGGIWMDASMLISRDLAWLHSTQQRSGADYVGFYIDRYSTRPDLPIIENWLMASAAGGRFVTAWAQALDRALDDGAEAVLARLRAQGRHAAVTQALTDDFQRYLLMHVAASDLLDVQPDLARLALLRAEDGPFAWLAAVGWRKRHHFVRLALTPCPRLLPAVLKLRGGDRALTERNWLRGWVSPFSALRHLIGRRP</sequence>
<comment type="caution">
    <text evidence="2">The sequence shown here is derived from an EMBL/GenBank/DDBJ whole genome shotgun (WGS) entry which is preliminary data.</text>
</comment>
<protein>
    <submittedName>
        <fullName evidence="2">Glycosyltransferase family 32 protein</fullName>
    </submittedName>
</protein>
<dbReference type="SUPFAM" id="SSF53448">
    <property type="entry name" value="Nucleotide-diphospho-sugar transferases"/>
    <property type="match status" value="1"/>
</dbReference>
<dbReference type="EMBL" id="JBIGIB010000002">
    <property type="protein sequence ID" value="MFG6466819.1"/>
    <property type="molecule type" value="Genomic_DNA"/>
</dbReference>
<keyword evidence="1" id="KW-1133">Transmembrane helix</keyword>
<name>A0ABW7GXW1_9BURK</name>
<keyword evidence="3" id="KW-1185">Reference proteome</keyword>
<reference evidence="2 3" key="1">
    <citation type="submission" date="2024-08" db="EMBL/GenBank/DDBJ databases">
        <authorList>
            <person name="Lu H."/>
        </authorList>
    </citation>
    <scope>NUCLEOTIDE SEQUENCE [LARGE SCALE GENOMIC DNA]</scope>
    <source>
        <strain evidence="2 3">BYS87W</strain>
    </source>
</reference>
<gene>
    <name evidence="2" type="ORF">ACG01O_09390</name>
</gene>
<organism evidence="2 3">
    <name type="scientific">Pelomonas baiyunensis</name>
    <dbReference type="NCBI Taxonomy" id="3299026"/>
    <lineage>
        <taxon>Bacteria</taxon>
        <taxon>Pseudomonadati</taxon>
        <taxon>Pseudomonadota</taxon>
        <taxon>Betaproteobacteria</taxon>
        <taxon>Burkholderiales</taxon>
        <taxon>Sphaerotilaceae</taxon>
        <taxon>Roseateles</taxon>
    </lineage>
</organism>
<evidence type="ECO:0000313" key="2">
    <source>
        <dbReference type="EMBL" id="MFG6466819.1"/>
    </source>
</evidence>
<feature type="transmembrane region" description="Helical" evidence="1">
    <location>
        <begin position="15"/>
        <end position="39"/>
    </location>
</feature>
<dbReference type="InterPro" id="IPR029044">
    <property type="entry name" value="Nucleotide-diphossugar_trans"/>
</dbReference>
<proteinExistence type="predicted"/>
<keyword evidence="1" id="KW-0812">Transmembrane</keyword>
<dbReference type="InterPro" id="IPR008441">
    <property type="entry name" value="AfumC-like_glycosyl_Trfase"/>
</dbReference>